<feature type="compositionally biased region" description="Polar residues" evidence="1">
    <location>
        <begin position="17"/>
        <end position="29"/>
    </location>
</feature>
<evidence type="ECO:0000313" key="2">
    <source>
        <dbReference type="EMBL" id="KAF5175770.1"/>
    </source>
</evidence>
<organism evidence="2 3">
    <name type="scientific">Thalictrum thalictroides</name>
    <name type="common">Rue-anemone</name>
    <name type="synonym">Anemone thalictroides</name>
    <dbReference type="NCBI Taxonomy" id="46969"/>
    <lineage>
        <taxon>Eukaryota</taxon>
        <taxon>Viridiplantae</taxon>
        <taxon>Streptophyta</taxon>
        <taxon>Embryophyta</taxon>
        <taxon>Tracheophyta</taxon>
        <taxon>Spermatophyta</taxon>
        <taxon>Magnoliopsida</taxon>
        <taxon>Ranunculales</taxon>
        <taxon>Ranunculaceae</taxon>
        <taxon>Thalictroideae</taxon>
        <taxon>Thalictrum</taxon>
    </lineage>
</organism>
<comment type="caution">
    <text evidence="2">The sequence shown here is derived from an EMBL/GenBank/DDBJ whole genome shotgun (WGS) entry which is preliminary data.</text>
</comment>
<sequence length="61" mass="6858">MVLFLWDLKGFGANSRAQLKSSRTKQGNEGNKGFKAKNRNLSNDRRQNRVLLHLTISSPAS</sequence>
<gene>
    <name evidence="2" type="ORF">FRX31_034641</name>
</gene>
<name>A0A7J6UU38_THATH</name>
<dbReference type="Proteomes" id="UP000554482">
    <property type="component" value="Unassembled WGS sequence"/>
</dbReference>
<evidence type="ECO:0000313" key="3">
    <source>
        <dbReference type="Proteomes" id="UP000554482"/>
    </source>
</evidence>
<feature type="region of interest" description="Disordered" evidence="1">
    <location>
        <begin position="17"/>
        <end position="46"/>
    </location>
</feature>
<evidence type="ECO:0000256" key="1">
    <source>
        <dbReference type="SAM" id="MobiDB-lite"/>
    </source>
</evidence>
<reference evidence="2 3" key="1">
    <citation type="submission" date="2020-06" db="EMBL/GenBank/DDBJ databases">
        <title>Transcriptomic and genomic resources for Thalictrum thalictroides and T. hernandezii: Facilitating candidate gene discovery in an emerging model plant lineage.</title>
        <authorList>
            <person name="Arias T."/>
            <person name="Riano-Pachon D.M."/>
            <person name="Di Stilio V.S."/>
        </authorList>
    </citation>
    <scope>NUCLEOTIDE SEQUENCE [LARGE SCALE GENOMIC DNA]</scope>
    <source>
        <strain evidence="3">cv. WT478/WT964</strain>
        <tissue evidence="2">Leaves</tissue>
    </source>
</reference>
<keyword evidence="3" id="KW-1185">Reference proteome</keyword>
<accession>A0A7J6UU38</accession>
<feature type="non-terminal residue" evidence="2">
    <location>
        <position position="61"/>
    </location>
</feature>
<dbReference type="EMBL" id="JABWDY010043622">
    <property type="protein sequence ID" value="KAF5175770.1"/>
    <property type="molecule type" value="Genomic_DNA"/>
</dbReference>
<protein>
    <submittedName>
        <fullName evidence="2">Uncharacterized protein</fullName>
    </submittedName>
</protein>
<dbReference type="AlphaFoldDB" id="A0A7J6UU38"/>
<proteinExistence type="predicted"/>